<feature type="transmembrane region" description="Helical" evidence="10">
    <location>
        <begin position="144"/>
        <end position="164"/>
    </location>
</feature>
<evidence type="ECO:0000256" key="8">
    <source>
        <dbReference type="ARBA" id="ARBA00060041"/>
    </source>
</evidence>
<keyword evidence="2 10" id="KW-1003">Cell membrane</keyword>
<keyword evidence="3 10" id="KW-0812">Transmembrane</keyword>
<evidence type="ECO:0000256" key="6">
    <source>
        <dbReference type="ARBA" id="ARBA00022989"/>
    </source>
</evidence>
<feature type="transmembrane region" description="Helical" evidence="10">
    <location>
        <begin position="399"/>
        <end position="417"/>
    </location>
</feature>
<comment type="subcellular location">
    <subcellularLocation>
        <location evidence="10">Cell inner membrane</location>
        <topology evidence="10">Multi-pass membrane protein</topology>
    </subcellularLocation>
    <subcellularLocation>
        <location evidence="1">Cell membrane</location>
        <topology evidence="1">Multi-pass membrane protein</topology>
    </subcellularLocation>
</comment>
<feature type="transmembrane region" description="Helical" evidence="10">
    <location>
        <begin position="198"/>
        <end position="219"/>
    </location>
</feature>
<keyword evidence="10 11" id="KW-0961">Cell wall biogenesis/degradation</keyword>
<dbReference type="Pfam" id="PF03023">
    <property type="entry name" value="MurJ"/>
    <property type="match status" value="1"/>
</dbReference>
<dbReference type="InterPro" id="IPR004268">
    <property type="entry name" value="MurJ"/>
</dbReference>
<feature type="transmembrane region" description="Helical" evidence="10">
    <location>
        <begin position="100"/>
        <end position="124"/>
    </location>
</feature>
<comment type="pathway">
    <text evidence="10">Cell wall biogenesis; peptidoglycan biosynthesis.</text>
</comment>
<name>A0A5C8P4V9_9BURK</name>
<dbReference type="UniPathway" id="UPA00219"/>
<dbReference type="OrthoDB" id="9816572at2"/>
<comment type="function">
    <text evidence="8 10 11">Involved in peptidoglycan biosynthesis. Transports lipid-linked peptidoglycan precursors from the inner to the outer leaflet of the cytoplasmic membrane.</text>
</comment>
<evidence type="ECO:0000256" key="10">
    <source>
        <dbReference type="HAMAP-Rule" id="MF_02078"/>
    </source>
</evidence>
<dbReference type="HAMAP" id="MF_02078">
    <property type="entry name" value="MurJ_MviN"/>
    <property type="match status" value="1"/>
</dbReference>
<feature type="transmembrane region" description="Helical" evidence="10">
    <location>
        <begin position="365"/>
        <end position="387"/>
    </location>
</feature>
<evidence type="ECO:0000256" key="5">
    <source>
        <dbReference type="ARBA" id="ARBA00022984"/>
    </source>
</evidence>
<evidence type="ECO:0000256" key="3">
    <source>
        <dbReference type="ARBA" id="ARBA00022692"/>
    </source>
</evidence>
<dbReference type="PRINTS" id="PR01806">
    <property type="entry name" value="VIRFACTRMVIN"/>
</dbReference>
<dbReference type="GO" id="GO:0071555">
    <property type="term" value="P:cell wall organization"/>
    <property type="evidence" value="ECO:0007669"/>
    <property type="project" value="UniProtKB-UniRule"/>
</dbReference>
<reference evidence="12 13" key="1">
    <citation type="submission" date="2019-06" db="EMBL/GenBank/DDBJ databases">
        <title>Quisquiliibacterium sp. nov., isolated from a maize field.</title>
        <authorList>
            <person name="Lin S.-Y."/>
            <person name="Tsai C.-F."/>
            <person name="Young C.-C."/>
        </authorList>
    </citation>
    <scope>NUCLEOTIDE SEQUENCE [LARGE SCALE GENOMIC DNA]</scope>
    <source>
        <strain evidence="12 13">CC-CFT501</strain>
    </source>
</reference>
<dbReference type="InterPro" id="IPR051050">
    <property type="entry name" value="Lipid_II_flippase_MurJ/MviN"/>
</dbReference>
<dbReference type="NCBIfam" id="TIGR01695">
    <property type="entry name" value="murJ_mviN"/>
    <property type="match status" value="1"/>
</dbReference>
<evidence type="ECO:0000256" key="4">
    <source>
        <dbReference type="ARBA" id="ARBA00022960"/>
    </source>
</evidence>
<keyword evidence="5 10" id="KW-0573">Peptidoglycan synthesis</keyword>
<feature type="transmembrane region" description="Helical" evidence="10">
    <location>
        <begin position="492"/>
        <end position="515"/>
    </location>
</feature>
<gene>
    <name evidence="10 12" type="primary">murJ</name>
    <name evidence="12" type="ORF">FHP08_00790</name>
</gene>
<sequence>MNLLRAAATVSGLTLLSRITGLIRENLTAAIFGASAFTDAFFVAFRLPNLLRRMFAEGAFSQAFVPILGEAKARADTTCATGAEAAARDMRRFVDRVASALFWTLVLVSAAGVAAAPWLVTAMASGLRAQPEVFATAVTMTRWMFPYILFVSMVALAAGILNTWKRFAIPAFTPVLLNLCFIGAALGLSSHFDPPIHALAAGVFIGGIAQLAIQLPALARIGMLPRIVNPMAAFADAGTRRVLKQMGPALLAVSVAQISLIINTHIASRLGAGSVSWISYGDRLMEFPTALLGVALGTVLLPSLSRAGSLGDAAEYRSLLDWGLRLCVVLAAPCTVGLALMAEPLTALLFHYGRFDANDVAMTRMAVAAYSVGLIGLIAIKVLAPGFYARQDLRTPVKIALFVLVVTQLLNLVTVPWLRHAGLALSISIGALANAGLLLSGLWRRGAWRPLPGWPRFLLATGAGSAAMALALGSFVPGVDWVGMQAQPLTRVALVLGTVAAAGLLYLAVLAAFGLRPAQFLRRSRD</sequence>
<evidence type="ECO:0000313" key="13">
    <source>
        <dbReference type="Proteomes" id="UP000321548"/>
    </source>
</evidence>
<keyword evidence="10" id="KW-0997">Cell inner membrane</keyword>
<evidence type="ECO:0000256" key="11">
    <source>
        <dbReference type="PIRNR" id="PIRNR002869"/>
    </source>
</evidence>
<dbReference type="Proteomes" id="UP000321548">
    <property type="component" value="Unassembled WGS sequence"/>
</dbReference>
<feature type="transmembrane region" description="Helical" evidence="10">
    <location>
        <begin position="287"/>
        <end position="305"/>
    </location>
</feature>
<dbReference type="GO" id="GO:0005886">
    <property type="term" value="C:plasma membrane"/>
    <property type="evidence" value="ECO:0007669"/>
    <property type="project" value="UniProtKB-SubCell"/>
</dbReference>
<evidence type="ECO:0000256" key="1">
    <source>
        <dbReference type="ARBA" id="ARBA00004651"/>
    </source>
</evidence>
<dbReference type="PANTHER" id="PTHR47019:SF1">
    <property type="entry name" value="LIPID II FLIPPASE MURJ"/>
    <property type="match status" value="1"/>
</dbReference>
<proteinExistence type="inferred from homology"/>
<protein>
    <recommendedName>
        <fullName evidence="10">Probable lipid II flippase MurJ</fullName>
    </recommendedName>
</protein>
<feature type="transmembrane region" description="Helical" evidence="10">
    <location>
        <begin position="171"/>
        <end position="192"/>
    </location>
</feature>
<dbReference type="CDD" id="cd13123">
    <property type="entry name" value="MATE_MurJ_like"/>
    <property type="match status" value="1"/>
</dbReference>
<dbReference type="GO" id="GO:0015648">
    <property type="term" value="F:lipid-linked peptidoglycan transporter activity"/>
    <property type="evidence" value="ECO:0007669"/>
    <property type="project" value="UniProtKB-UniRule"/>
</dbReference>
<evidence type="ECO:0000256" key="2">
    <source>
        <dbReference type="ARBA" id="ARBA00022475"/>
    </source>
</evidence>
<evidence type="ECO:0000313" key="12">
    <source>
        <dbReference type="EMBL" id="TXL68265.1"/>
    </source>
</evidence>
<keyword evidence="4 10" id="KW-0133">Cell shape</keyword>
<dbReference type="PANTHER" id="PTHR47019">
    <property type="entry name" value="LIPID II FLIPPASE MURJ"/>
    <property type="match status" value="1"/>
</dbReference>
<feature type="transmembrane region" description="Helical" evidence="10">
    <location>
        <begin position="249"/>
        <end position="267"/>
    </location>
</feature>
<keyword evidence="6 10" id="KW-1133">Transmembrane helix</keyword>
<feature type="transmembrane region" description="Helical" evidence="10">
    <location>
        <begin position="326"/>
        <end position="353"/>
    </location>
</feature>
<keyword evidence="13" id="KW-1185">Reference proteome</keyword>
<accession>A0A5C8P4V9</accession>
<keyword evidence="7 10" id="KW-0472">Membrane</keyword>
<keyword evidence="10 11" id="KW-0813">Transport</keyword>
<organism evidence="12 13">
    <name type="scientific">Zeimonas arvi</name>
    <dbReference type="NCBI Taxonomy" id="2498847"/>
    <lineage>
        <taxon>Bacteria</taxon>
        <taxon>Pseudomonadati</taxon>
        <taxon>Pseudomonadota</taxon>
        <taxon>Betaproteobacteria</taxon>
        <taxon>Burkholderiales</taxon>
        <taxon>Burkholderiaceae</taxon>
        <taxon>Zeimonas</taxon>
    </lineage>
</organism>
<comment type="similarity">
    <text evidence="9 10 11">Belongs to the MurJ/MviN family.</text>
</comment>
<dbReference type="AlphaFoldDB" id="A0A5C8P4V9"/>
<dbReference type="RefSeq" id="WP_147702406.1">
    <property type="nucleotide sequence ID" value="NZ_VDUY01000001.1"/>
</dbReference>
<comment type="caution">
    <text evidence="12">The sequence shown here is derived from an EMBL/GenBank/DDBJ whole genome shotgun (WGS) entry which is preliminary data.</text>
</comment>
<evidence type="ECO:0000256" key="9">
    <source>
        <dbReference type="ARBA" id="ARBA00061532"/>
    </source>
</evidence>
<feature type="transmembrane region" description="Helical" evidence="10">
    <location>
        <begin position="423"/>
        <end position="442"/>
    </location>
</feature>
<dbReference type="GO" id="GO:0009252">
    <property type="term" value="P:peptidoglycan biosynthetic process"/>
    <property type="evidence" value="ECO:0007669"/>
    <property type="project" value="UniProtKB-UniRule"/>
</dbReference>
<dbReference type="EMBL" id="VDUY01000001">
    <property type="protein sequence ID" value="TXL68265.1"/>
    <property type="molecule type" value="Genomic_DNA"/>
</dbReference>
<evidence type="ECO:0000256" key="7">
    <source>
        <dbReference type="ARBA" id="ARBA00023136"/>
    </source>
</evidence>
<dbReference type="GO" id="GO:0008360">
    <property type="term" value="P:regulation of cell shape"/>
    <property type="evidence" value="ECO:0007669"/>
    <property type="project" value="UniProtKB-UniRule"/>
</dbReference>
<feature type="transmembrane region" description="Helical" evidence="10">
    <location>
        <begin position="454"/>
        <end position="472"/>
    </location>
</feature>
<dbReference type="GO" id="GO:0034204">
    <property type="term" value="P:lipid translocation"/>
    <property type="evidence" value="ECO:0007669"/>
    <property type="project" value="TreeGrafter"/>
</dbReference>
<dbReference type="PIRSF" id="PIRSF002869">
    <property type="entry name" value="MviN"/>
    <property type="match status" value="1"/>
</dbReference>